<proteinExistence type="predicted"/>
<name>A0A348W7T1_9RHOB</name>
<reference evidence="2 3" key="1">
    <citation type="journal article" date="2018" name="Nat. Biotechnol.">
        <title>A standardized bacterial taxonomy based on genome phylogeny substantially revises the tree of life.</title>
        <authorList>
            <person name="Parks D.H."/>
            <person name="Chuvochina M."/>
            <person name="Waite D.W."/>
            <person name="Rinke C."/>
            <person name="Skarshewski A."/>
            <person name="Chaumeil P.A."/>
            <person name="Hugenholtz P."/>
        </authorList>
    </citation>
    <scope>NUCLEOTIDE SEQUENCE [LARGE SCALE GENOMIC DNA]</scope>
    <source>
        <strain evidence="2">UBA9169</strain>
    </source>
</reference>
<feature type="chain" id="PRO_5016906390" description="Cellulose biosynthesis protein BcsS" evidence="1">
    <location>
        <begin position="18"/>
        <end position="218"/>
    </location>
</feature>
<dbReference type="AlphaFoldDB" id="A0A348W7T1"/>
<dbReference type="EMBL" id="DMVW01000023">
    <property type="protein sequence ID" value="HAR50593.1"/>
    <property type="molecule type" value="Genomic_DNA"/>
</dbReference>
<evidence type="ECO:0000256" key="1">
    <source>
        <dbReference type="SAM" id="SignalP"/>
    </source>
</evidence>
<gene>
    <name evidence="2" type="ORF">DCS45_01790</name>
</gene>
<evidence type="ECO:0008006" key="4">
    <source>
        <dbReference type="Google" id="ProtNLM"/>
    </source>
</evidence>
<organism evidence="2 3">
    <name type="scientific">Roseovarius nubinhibens</name>
    <dbReference type="NCBI Taxonomy" id="314263"/>
    <lineage>
        <taxon>Bacteria</taxon>
        <taxon>Pseudomonadati</taxon>
        <taxon>Pseudomonadota</taxon>
        <taxon>Alphaproteobacteria</taxon>
        <taxon>Rhodobacterales</taxon>
        <taxon>Roseobacteraceae</taxon>
        <taxon>Roseovarius</taxon>
    </lineage>
</organism>
<sequence length="218" mass="23988">MARLILILICLSGIAHAGPWPRPPGTGHLSFSTTYFDAKTYADSLSFNTLYLDYGLTERITLGLDLGQNDLGEYKAIAFAKTPLMAGLLGDRLRISAELGAGMVINREALRAGLHLGRGGRVWREKTGWIAWENRAIFTTGHRPRITSDLTLGLTASPRTKLIVQVQSGVTPGEPAYARLAPSLIWQRKPGHHLEFGLGAGLHDAERYNIKLGIWRDF</sequence>
<protein>
    <recommendedName>
        <fullName evidence="4">Cellulose biosynthesis protein BcsS</fullName>
    </recommendedName>
</protein>
<accession>A0A348W7T1</accession>
<dbReference type="RefSeq" id="WP_339853150.1">
    <property type="nucleotide sequence ID" value="NZ_CAXAXR010000004.1"/>
</dbReference>
<evidence type="ECO:0000313" key="3">
    <source>
        <dbReference type="Proteomes" id="UP000264719"/>
    </source>
</evidence>
<dbReference type="Proteomes" id="UP000264719">
    <property type="component" value="Unassembled WGS sequence"/>
</dbReference>
<comment type="caution">
    <text evidence="2">The sequence shown here is derived from an EMBL/GenBank/DDBJ whole genome shotgun (WGS) entry which is preliminary data.</text>
</comment>
<keyword evidence="1" id="KW-0732">Signal</keyword>
<feature type="signal peptide" evidence="1">
    <location>
        <begin position="1"/>
        <end position="17"/>
    </location>
</feature>
<evidence type="ECO:0000313" key="2">
    <source>
        <dbReference type="EMBL" id="HAR50593.1"/>
    </source>
</evidence>